<dbReference type="EMBL" id="GG693853">
    <property type="protein sequence ID" value="EES53859.1"/>
    <property type="molecule type" value="Genomic_DNA"/>
</dbReference>
<evidence type="ECO:0000313" key="1">
    <source>
        <dbReference type="EMBL" id="EES53859.1"/>
    </source>
</evidence>
<proteinExistence type="predicted"/>
<name>C6HUC6_9BACT</name>
<sequence>MTDPVFSSGFLTLWDSLAHKDSNEKWQDSRSPKRKGEPMSLMEFCEVRDGVLIQNYTSLIETIKCSWCETSVESVMALGALWVCPACFDEAEQAWEGRNRKDLE</sequence>
<evidence type="ECO:0000313" key="2">
    <source>
        <dbReference type="Proteomes" id="UP000009374"/>
    </source>
</evidence>
<keyword evidence="2" id="KW-1185">Reference proteome</keyword>
<dbReference type="AlphaFoldDB" id="C6HUC6"/>
<protein>
    <submittedName>
        <fullName evidence="1">Uncharacterized protein</fullName>
    </submittedName>
</protein>
<gene>
    <name evidence="1" type="ORF">UBAL3_48660073</name>
</gene>
<dbReference type="Proteomes" id="UP000009374">
    <property type="component" value="Unassembled WGS sequence"/>
</dbReference>
<accession>C6HUC6</accession>
<organism evidence="1 2">
    <name type="scientific">Leptospirillum ferrodiazotrophum</name>
    <dbReference type="NCBI Taxonomy" id="412449"/>
    <lineage>
        <taxon>Bacteria</taxon>
        <taxon>Pseudomonadati</taxon>
        <taxon>Nitrospirota</taxon>
        <taxon>Nitrospiria</taxon>
        <taxon>Nitrospirales</taxon>
        <taxon>Nitrospiraceae</taxon>
        <taxon>Leptospirillum</taxon>
    </lineage>
</organism>
<reference evidence="1 2" key="1">
    <citation type="journal article" date="2009" name="Appl. Environ. Microbiol.">
        <title>Community genomic and proteomic analyses of chemoautotrophic iron-oxidizing "Leptospirillum rubarum" (Group II) and "Leptospirillum ferrodiazotrophum" (Group III) bacteria in acid mine drainage biofilms.</title>
        <authorList>
            <person name="Goltsman D.S."/>
            <person name="Denef V.J."/>
            <person name="Singer S.W."/>
            <person name="VerBerkmoes N.C."/>
            <person name="Lefsrud M."/>
            <person name="Mueller R.S."/>
            <person name="Dick G.J."/>
            <person name="Sun C.L."/>
            <person name="Wheeler K.E."/>
            <person name="Zemla A."/>
            <person name="Baker B.J."/>
            <person name="Hauser L."/>
            <person name="Land M."/>
            <person name="Shah M.B."/>
            <person name="Thelen M.P."/>
            <person name="Hettich R.L."/>
            <person name="Banfield J.F."/>
        </authorList>
    </citation>
    <scope>NUCLEOTIDE SEQUENCE [LARGE SCALE GENOMIC DNA]</scope>
</reference>